<organism evidence="1 2">
    <name type="scientific">Pseudomonas syringae pv. coriandricola</name>
    <dbReference type="NCBI Taxonomy" id="264453"/>
    <lineage>
        <taxon>Bacteria</taxon>
        <taxon>Pseudomonadati</taxon>
        <taxon>Pseudomonadota</taxon>
        <taxon>Gammaproteobacteria</taxon>
        <taxon>Pseudomonadales</taxon>
        <taxon>Pseudomonadaceae</taxon>
        <taxon>Pseudomonas</taxon>
    </lineage>
</organism>
<evidence type="ECO:0000313" key="2">
    <source>
        <dbReference type="Proteomes" id="UP000271468"/>
    </source>
</evidence>
<evidence type="ECO:0000313" key="1">
    <source>
        <dbReference type="EMBL" id="RMN13942.1"/>
    </source>
</evidence>
<reference evidence="1 2" key="1">
    <citation type="submission" date="2018-08" db="EMBL/GenBank/DDBJ databases">
        <title>Recombination of ecologically and evolutionarily significant loci maintains genetic cohesion in the Pseudomonas syringae species complex.</title>
        <authorList>
            <person name="Dillon M."/>
            <person name="Thakur S."/>
            <person name="Almeida R.N.D."/>
            <person name="Weir B.S."/>
            <person name="Guttman D.S."/>
        </authorList>
    </citation>
    <scope>NUCLEOTIDE SEQUENCE [LARGE SCALE GENOMIC DNA]</scope>
    <source>
        <strain evidence="1 2">ICMP 12341</strain>
    </source>
</reference>
<proteinExistence type="predicted"/>
<dbReference type="EMBL" id="RBOV01000075">
    <property type="protein sequence ID" value="RMN13942.1"/>
    <property type="molecule type" value="Genomic_DNA"/>
</dbReference>
<dbReference type="RefSeq" id="WP_122234909.1">
    <property type="nucleotide sequence ID" value="NZ_RBOV01000075.1"/>
</dbReference>
<dbReference type="AlphaFoldDB" id="A0A3M3JSN7"/>
<dbReference type="Proteomes" id="UP000271468">
    <property type="component" value="Unassembled WGS sequence"/>
</dbReference>
<comment type="caution">
    <text evidence="1">The sequence shown here is derived from an EMBL/GenBank/DDBJ whole genome shotgun (WGS) entry which is preliminary data.</text>
</comment>
<sequence length="139" mass="16122">MKIVIPSIEEQQEVIFQQGIKDGIKQLEMNLRAKRYSAQTQIDESVYRREHLLRENEGWQAPEPELVKAYFRHFQDLFPDYGTDAKLATLLGIHGGGNDRRIRAFKDGSKKTPYGIWRRFLVLTGEVPQEIIPVLGILR</sequence>
<gene>
    <name evidence="1" type="ORF">ALQ65_200022</name>
</gene>
<protein>
    <submittedName>
        <fullName evidence="1">Uncharacterized protein</fullName>
    </submittedName>
</protein>
<name>A0A3M3JSN7_9PSED</name>
<accession>A0A3M3JSN7</accession>